<sequence length="70" mass="7705">MGCWLMMRVEGVVFNLFTELEQVYIDHIKKEMGPDRVWAVGPLLPPEDNDLVGPTNCGGSSAVLAPEVMT</sequence>
<gene>
    <name evidence="1" type="ORF">HYC85_030012</name>
</gene>
<keyword evidence="2" id="KW-1185">Reference proteome</keyword>
<accession>A0A7J7G0W9</accession>
<evidence type="ECO:0000313" key="2">
    <source>
        <dbReference type="Proteomes" id="UP000593564"/>
    </source>
</evidence>
<protein>
    <submittedName>
        <fullName evidence="1">Uncharacterized protein</fullName>
    </submittedName>
</protein>
<proteinExistence type="predicted"/>
<dbReference type="SUPFAM" id="SSF53756">
    <property type="entry name" value="UDP-Glycosyltransferase/glycogen phosphorylase"/>
    <property type="match status" value="1"/>
</dbReference>
<dbReference type="Proteomes" id="UP000593564">
    <property type="component" value="Unassembled WGS sequence"/>
</dbReference>
<dbReference type="Gene3D" id="3.40.50.2000">
    <property type="entry name" value="Glycogen Phosphorylase B"/>
    <property type="match status" value="1"/>
</dbReference>
<reference evidence="1 2" key="2">
    <citation type="submission" date="2020-07" db="EMBL/GenBank/DDBJ databases">
        <title>Genome assembly of wild tea tree DASZ reveals pedigree and selection history of tea varieties.</title>
        <authorList>
            <person name="Zhang W."/>
        </authorList>
    </citation>
    <scope>NUCLEOTIDE SEQUENCE [LARGE SCALE GENOMIC DNA]</scope>
    <source>
        <strain evidence="2">cv. G240</strain>
        <tissue evidence="1">Leaf</tissue>
    </source>
</reference>
<name>A0A7J7G0W9_CAMSI</name>
<reference evidence="2" key="1">
    <citation type="journal article" date="2020" name="Nat. Commun.">
        <title>Genome assembly of wild tea tree DASZ reveals pedigree and selection history of tea varieties.</title>
        <authorList>
            <person name="Zhang W."/>
            <person name="Zhang Y."/>
            <person name="Qiu H."/>
            <person name="Guo Y."/>
            <person name="Wan H."/>
            <person name="Zhang X."/>
            <person name="Scossa F."/>
            <person name="Alseekh S."/>
            <person name="Zhang Q."/>
            <person name="Wang P."/>
            <person name="Xu L."/>
            <person name="Schmidt M.H."/>
            <person name="Jia X."/>
            <person name="Li D."/>
            <person name="Zhu A."/>
            <person name="Guo F."/>
            <person name="Chen W."/>
            <person name="Ni D."/>
            <person name="Usadel B."/>
            <person name="Fernie A.R."/>
            <person name="Wen W."/>
        </authorList>
    </citation>
    <scope>NUCLEOTIDE SEQUENCE [LARGE SCALE GENOMIC DNA]</scope>
    <source>
        <strain evidence="2">cv. G240</strain>
    </source>
</reference>
<organism evidence="1 2">
    <name type="scientific">Camellia sinensis</name>
    <name type="common">Tea plant</name>
    <name type="synonym">Thea sinensis</name>
    <dbReference type="NCBI Taxonomy" id="4442"/>
    <lineage>
        <taxon>Eukaryota</taxon>
        <taxon>Viridiplantae</taxon>
        <taxon>Streptophyta</taxon>
        <taxon>Embryophyta</taxon>
        <taxon>Tracheophyta</taxon>
        <taxon>Spermatophyta</taxon>
        <taxon>Magnoliopsida</taxon>
        <taxon>eudicotyledons</taxon>
        <taxon>Gunneridae</taxon>
        <taxon>Pentapetalae</taxon>
        <taxon>asterids</taxon>
        <taxon>Ericales</taxon>
        <taxon>Theaceae</taxon>
        <taxon>Camellia</taxon>
    </lineage>
</organism>
<dbReference type="EMBL" id="JACBKZ010000014">
    <property type="protein sequence ID" value="KAF5933841.1"/>
    <property type="molecule type" value="Genomic_DNA"/>
</dbReference>
<evidence type="ECO:0000313" key="1">
    <source>
        <dbReference type="EMBL" id="KAF5933841.1"/>
    </source>
</evidence>
<dbReference type="AlphaFoldDB" id="A0A7J7G0W9"/>
<comment type="caution">
    <text evidence="1">The sequence shown here is derived from an EMBL/GenBank/DDBJ whole genome shotgun (WGS) entry which is preliminary data.</text>
</comment>